<dbReference type="EMBL" id="SJPJ01000002">
    <property type="protein sequence ID" value="TWT76675.1"/>
    <property type="molecule type" value="Genomic_DNA"/>
</dbReference>
<feature type="region of interest" description="Disordered" evidence="1">
    <location>
        <begin position="1"/>
        <end position="20"/>
    </location>
</feature>
<evidence type="ECO:0000256" key="2">
    <source>
        <dbReference type="SAM" id="Phobius"/>
    </source>
</evidence>
<dbReference type="Proteomes" id="UP000315010">
    <property type="component" value="Unassembled WGS sequence"/>
</dbReference>
<gene>
    <name evidence="3" type="ORF">CA13_71720</name>
</gene>
<evidence type="ECO:0000313" key="3">
    <source>
        <dbReference type="EMBL" id="TWT76675.1"/>
    </source>
</evidence>
<keyword evidence="4" id="KW-1185">Reference proteome</keyword>
<evidence type="ECO:0000313" key="4">
    <source>
        <dbReference type="Proteomes" id="UP000315010"/>
    </source>
</evidence>
<sequence>MNNPNQHHEDGLPRRDSDWNHETYSDIESLIRTASDFVRPSEDHRPRTLEAARARCADLRTEQKLGVFLACALLVLAIVSPGFHYLSRYRSRFQGTTAAEIQEQASIISIKANVSPQWGMFEAFSQWREDQAEGFRGSR</sequence>
<keyword evidence="2" id="KW-1133">Transmembrane helix</keyword>
<accession>A0A5C5YP60</accession>
<dbReference type="RefSeq" id="WP_146404401.1">
    <property type="nucleotide sequence ID" value="NZ_SJPJ01000002.1"/>
</dbReference>
<feature type="transmembrane region" description="Helical" evidence="2">
    <location>
        <begin position="65"/>
        <end position="86"/>
    </location>
</feature>
<dbReference type="OrthoDB" id="284762at2"/>
<keyword evidence="2" id="KW-0812">Transmembrane</keyword>
<keyword evidence="2" id="KW-0472">Membrane</keyword>
<protein>
    <submittedName>
        <fullName evidence="3">Uncharacterized protein</fullName>
    </submittedName>
</protein>
<comment type="caution">
    <text evidence="3">The sequence shown here is derived from an EMBL/GenBank/DDBJ whole genome shotgun (WGS) entry which is preliminary data.</text>
</comment>
<evidence type="ECO:0000256" key="1">
    <source>
        <dbReference type="SAM" id="MobiDB-lite"/>
    </source>
</evidence>
<proteinExistence type="predicted"/>
<organism evidence="3 4">
    <name type="scientific">Novipirellula herctigrandis</name>
    <dbReference type="NCBI Taxonomy" id="2527986"/>
    <lineage>
        <taxon>Bacteria</taxon>
        <taxon>Pseudomonadati</taxon>
        <taxon>Planctomycetota</taxon>
        <taxon>Planctomycetia</taxon>
        <taxon>Pirellulales</taxon>
        <taxon>Pirellulaceae</taxon>
        <taxon>Novipirellula</taxon>
    </lineage>
</organism>
<reference evidence="3 4" key="1">
    <citation type="submission" date="2019-02" db="EMBL/GenBank/DDBJ databases">
        <title>Deep-cultivation of Planctomycetes and their phenomic and genomic characterization uncovers novel biology.</title>
        <authorList>
            <person name="Wiegand S."/>
            <person name="Jogler M."/>
            <person name="Boedeker C."/>
            <person name="Pinto D."/>
            <person name="Vollmers J."/>
            <person name="Rivas-Marin E."/>
            <person name="Kohn T."/>
            <person name="Peeters S.H."/>
            <person name="Heuer A."/>
            <person name="Rast P."/>
            <person name="Oberbeckmann S."/>
            <person name="Bunk B."/>
            <person name="Jeske O."/>
            <person name="Meyerdierks A."/>
            <person name="Storesund J.E."/>
            <person name="Kallscheuer N."/>
            <person name="Luecker S."/>
            <person name="Lage O.M."/>
            <person name="Pohl T."/>
            <person name="Merkel B.J."/>
            <person name="Hornburger P."/>
            <person name="Mueller R.-W."/>
            <person name="Bruemmer F."/>
            <person name="Labrenz M."/>
            <person name="Spormann A.M."/>
            <person name="Op Den Camp H."/>
            <person name="Overmann J."/>
            <person name="Amann R."/>
            <person name="Jetten M.S.M."/>
            <person name="Mascher T."/>
            <person name="Medema M.H."/>
            <person name="Devos D.P."/>
            <person name="Kaster A.-K."/>
            <person name="Ovreas L."/>
            <person name="Rohde M."/>
            <person name="Galperin M.Y."/>
            <person name="Jogler C."/>
        </authorList>
    </citation>
    <scope>NUCLEOTIDE SEQUENCE [LARGE SCALE GENOMIC DNA]</scope>
    <source>
        <strain evidence="3 4">CA13</strain>
    </source>
</reference>
<dbReference type="AlphaFoldDB" id="A0A5C5YP60"/>
<name>A0A5C5YP60_9BACT</name>